<dbReference type="Proteomes" id="UP001159042">
    <property type="component" value="Unassembled WGS sequence"/>
</dbReference>
<dbReference type="AlphaFoldDB" id="A0AAV8VA20"/>
<name>A0AAV8VA20_9CUCU</name>
<comment type="caution">
    <text evidence="2">The sequence shown here is derived from an EMBL/GenBank/DDBJ whole genome shotgun (WGS) entry which is preliminary data.</text>
</comment>
<evidence type="ECO:0000259" key="1">
    <source>
        <dbReference type="PROSITE" id="PS50166"/>
    </source>
</evidence>
<gene>
    <name evidence="2" type="ORF">NQ315_015109</name>
</gene>
<feature type="domain" description="Importin N-terminal" evidence="1">
    <location>
        <begin position="28"/>
        <end position="117"/>
    </location>
</feature>
<protein>
    <recommendedName>
        <fullName evidence="1">Importin N-terminal domain-containing protein</fullName>
    </recommendedName>
</protein>
<dbReference type="SUPFAM" id="SSF48371">
    <property type="entry name" value="ARM repeat"/>
    <property type="match status" value="1"/>
</dbReference>
<reference evidence="2 3" key="1">
    <citation type="journal article" date="2023" name="Insect Mol. Biol.">
        <title>Genome sequencing provides insights into the evolution of gene families encoding plant cell wall-degrading enzymes in longhorned beetles.</title>
        <authorList>
            <person name="Shin N.R."/>
            <person name="Okamura Y."/>
            <person name="Kirsch R."/>
            <person name="Pauchet Y."/>
        </authorList>
    </citation>
    <scope>NUCLEOTIDE SEQUENCE [LARGE SCALE GENOMIC DNA]</scope>
    <source>
        <strain evidence="2">EAD_L_NR</strain>
    </source>
</reference>
<dbReference type="InterPro" id="IPR016024">
    <property type="entry name" value="ARM-type_fold"/>
</dbReference>
<dbReference type="EMBL" id="JANEYG010000220">
    <property type="protein sequence ID" value="KAJ8911055.1"/>
    <property type="molecule type" value="Genomic_DNA"/>
</dbReference>
<dbReference type="Gene3D" id="1.25.10.10">
    <property type="entry name" value="Leucine-rich Repeat Variant"/>
    <property type="match status" value="1"/>
</dbReference>
<dbReference type="InterPro" id="IPR011989">
    <property type="entry name" value="ARM-like"/>
</dbReference>
<organism evidence="2 3">
    <name type="scientific">Exocentrus adspersus</name>
    <dbReference type="NCBI Taxonomy" id="1586481"/>
    <lineage>
        <taxon>Eukaryota</taxon>
        <taxon>Metazoa</taxon>
        <taxon>Ecdysozoa</taxon>
        <taxon>Arthropoda</taxon>
        <taxon>Hexapoda</taxon>
        <taxon>Insecta</taxon>
        <taxon>Pterygota</taxon>
        <taxon>Neoptera</taxon>
        <taxon>Endopterygota</taxon>
        <taxon>Coleoptera</taxon>
        <taxon>Polyphaga</taxon>
        <taxon>Cucujiformia</taxon>
        <taxon>Chrysomeloidea</taxon>
        <taxon>Cerambycidae</taxon>
        <taxon>Lamiinae</taxon>
        <taxon>Acanthocinini</taxon>
        <taxon>Exocentrus</taxon>
    </lineage>
</organism>
<evidence type="ECO:0000313" key="2">
    <source>
        <dbReference type="EMBL" id="KAJ8911055.1"/>
    </source>
</evidence>
<dbReference type="GO" id="GO:0031267">
    <property type="term" value="F:small GTPase binding"/>
    <property type="evidence" value="ECO:0007669"/>
    <property type="project" value="InterPro"/>
</dbReference>
<dbReference type="InterPro" id="IPR001494">
    <property type="entry name" value="Importin-beta_N"/>
</dbReference>
<evidence type="ECO:0000313" key="3">
    <source>
        <dbReference type="Proteomes" id="UP001159042"/>
    </source>
</evidence>
<accession>A0AAV8VA20</accession>
<dbReference type="GO" id="GO:0006886">
    <property type="term" value="P:intracellular protein transport"/>
    <property type="evidence" value="ECO:0007669"/>
    <property type="project" value="InterPro"/>
</dbReference>
<proteinExistence type="predicted"/>
<dbReference type="PROSITE" id="PS50166">
    <property type="entry name" value="IMPORTIN_B_NT"/>
    <property type="match status" value="1"/>
</dbReference>
<sequence length="975" mass="111662">MDNRPFYDAVTCVLSCALQADSEIQRLAEERIKALEMVDDYPFTLVEIIASSEEALAEKHMASIFLKNYFHDIYTGNRQNEILQNPLSLYKLCGSLIDLLRLNFVSIKTMIAETLSYIVYKGGWAIIDHRICPMLKSNNEEHIHNVVFFLKQCMSCESHIAPFKCSPEYFELLLSILQRNTLSETRSLTLQPLYYVICYCSNTEVQENALSRLGIEFYNCLSEQYSANSDFKLKSEIIKYITKFEALGPTSHCHIVTNSLPAIGQLMTSCRDQFKQIIKQVSSFPKDCSEQMDDESSNFIDLITLIIKLIKSMVFSMYFELLLEDLDNLLRCLFIFMCCYDEMEEEIFLENEFKSQVYLLRTNAAEILKHIEFRLAQRKKGPEIFYKSINTVFHNMMEEVQMLLATRQQEVYQARVLESLMYGLGYINYKSVHYDTSDETLFPYGFYLDHWTVLVQTSMRSNSLVIGRLLWLGGVFSRYLSSNLLSVHLKVIIQNLNGESSYLYVPSTEALRNHMITYNNKLMPTENQFILKSLSSELLECLLTMIQKMNNPTSCLNALGIFIKLHEQCVFTYIHNLQETLVKTIHNHLSNNAVMQEVNFILGNIAAKENLQEVLHQSIVPFLCKLLHGDLPAPLVGRKDAAEKALEFLSTIAVHTLPPISETLMVQGFSGAARLMLDDEYNTDRNMNEAAANFITTLLLKMTSQMNYLRNSKEMPLSDYIPKIIFGCIGKVIPISGLQLAKLCVVSINTLPSVLEPNFESILKSVLSAIQTNKHLDQLRGLWVIFIYILMCRPGNTANFLSSIPGPDGGSALNYLLNIWQPEFVSVMSKFERTVLCMALVQVITAVLDGNADKLKEIDVQLFTKERGLSRIIGVEYLYLLLVFLVLMEQGLNEEVVESCFDFVIEEIEDEDAKNEDDEILLSFSPLNINIIDVTSRFLKHDNIYYSNVCRNYLYDEELIRLSKMGCIVPQVSME</sequence>
<keyword evidence="3" id="KW-1185">Reference proteome</keyword>